<proteinExistence type="predicted"/>
<protein>
    <submittedName>
        <fullName evidence="1">Uncharacterized protein</fullName>
    </submittedName>
</protein>
<feature type="non-terminal residue" evidence="1">
    <location>
        <position position="57"/>
    </location>
</feature>
<dbReference type="AlphaFoldDB" id="A0A0B7BVU5"/>
<reference evidence="1" key="1">
    <citation type="submission" date="2014-12" db="EMBL/GenBank/DDBJ databases">
        <title>Insight into the proteome of Arion vulgaris.</title>
        <authorList>
            <person name="Aradska J."/>
            <person name="Bulat T."/>
            <person name="Smidak R."/>
            <person name="Sarate P."/>
            <person name="Gangsoo J."/>
            <person name="Sialana F."/>
            <person name="Bilban M."/>
            <person name="Lubec G."/>
        </authorList>
    </citation>
    <scope>NUCLEOTIDE SEQUENCE</scope>
    <source>
        <tissue evidence="1">Skin</tissue>
    </source>
</reference>
<organism evidence="1">
    <name type="scientific">Arion vulgaris</name>
    <dbReference type="NCBI Taxonomy" id="1028688"/>
    <lineage>
        <taxon>Eukaryota</taxon>
        <taxon>Metazoa</taxon>
        <taxon>Spiralia</taxon>
        <taxon>Lophotrochozoa</taxon>
        <taxon>Mollusca</taxon>
        <taxon>Gastropoda</taxon>
        <taxon>Heterobranchia</taxon>
        <taxon>Euthyneura</taxon>
        <taxon>Panpulmonata</taxon>
        <taxon>Eupulmonata</taxon>
        <taxon>Stylommatophora</taxon>
        <taxon>Helicina</taxon>
        <taxon>Arionoidea</taxon>
        <taxon>Arionidae</taxon>
        <taxon>Arion</taxon>
    </lineage>
</organism>
<dbReference type="EMBL" id="HACG01050469">
    <property type="protein sequence ID" value="CEK97334.1"/>
    <property type="molecule type" value="Transcribed_RNA"/>
</dbReference>
<sequence>MMYHHHNHLFCQCRNLSSMTSALNASLSSWRCVVSAAVILSSSMTSPWSYSPVCLTS</sequence>
<gene>
    <name evidence="1" type="primary">ORF215469</name>
</gene>
<accession>A0A0B7BVU5</accession>
<name>A0A0B7BVU5_9EUPU</name>
<evidence type="ECO:0000313" key="1">
    <source>
        <dbReference type="EMBL" id="CEK97334.1"/>
    </source>
</evidence>